<gene>
    <name evidence="6" type="ORF">G9470_12235</name>
</gene>
<comment type="caution">
    <text evidence="6">The sequence shown here is derived from an EMBL/GenBank/DDBJ whole genome shotgun (WGS) entry which is preliminary data.</text>
</comment>
<dbReference type="InterPro" id="IPR014001">
    <property type="entry name" value="Helicase_ATP-bd"/>
</dbReference>
<dbReference type="Proteomes" id="UP000539052">
    <property type="component" value="Unassembled WGS sequence"/>
</dbReference>
<keyword evidence="7" id="KW-1185">Reference proteome</keyword>
<proteinExistence type="predicted"/>
<keyword evidence="2" id="KW-0378">Hydrolase</keyword>
<dbReference type="RefSeq" id="WP_170821733.1">
    <property type="nucleotide sequence ID" value="NZ_JAAOXG010000021.1"/>
</dbReference>
<dbReference type="PROSITE" id="PS51192">
    <property type="entry name" value="HELICASE_ATP_BIND_1"/>
    <property type="match status" value="1"/>
</dbReference>
<dbReference type="CDD" id="cd18785">
    <property type="entry name" value="SF2_C"/>
    <property type="match status" value="1"/>
</dbReference>
<evidence type="ECO:0000256" key="4">
    <source>
        <dbReference type="ARBA" id="ARBA00022840"/>
    </source>
</evidence>
<dbReference type="Pfam" id="PF00271">
    <property type="entry name" value="Helicase_C"/>
    <property type="match status" value="1"/>
</dbReference>
<dbReference type="PANTHER" id="PTHR11274:SF0">
    <property type="entry name" value="GENERAL TRANSCRIPTION AND DNA REPAIR FACTOR IIH HELICASE SUBUNIT XPB"/>
    <property type="match status" value="1"/>
</dbReference>
<dbReference type="SMART" id="SM00490">
    <property type="entry name" value="HELICc"/>
    <property type="match status" value="1"/>
</dbReference>
<evidence type="ECO:0000256" key="3">
    <source>
        <dbReference type="ARBA" id="ARBA00022806"/>
    </source>
</evidence>
<name>A0ABX1VQ41_9FIRM</name>
<evidence type="ECO:0000313" key="6">
    <source>
        <dbReference type="EMBL" id="NNJ30553.1"/>
    </source>
</evidence>
<evidence type="ECO:0000313" key="7">
    <source>
        <dbReference type="Proteomes" id="UP000539052"/>
    </source>
</evidence>
<dbReference type="InterPro" id="IPR027417">
    <property type="entry name" value="P-loop_NTPase"/>
</dbReference>
<dbReference type="SUPFAM" id="SSF52540">
    <property type="entry name" value="P-loop containing nucleoside triphosphate hydrolases"/>
    <property type="match status" value="1"/>
</dbReference>
<dbReference type="InterPro" id="IPR006935">
    <property type="entry name" value="Helicase/UvrB_N"/>
</dbReference>
<dbReference type="SMART" id="SM00487">
    <property type="entry name" value="DEXDc"/>
    <property type="match status" value="1"/>
</dbReference>
<accession>A0ABX1VQ41</accession>
<keyword evidence="3 6" id="KW-0347">Helicase</keyword>
<sequence length="469" mass="52136">MRVTVSNTLAVENPTSAALAWCSKNLTIANPEYAKKARMHFWLGDTPKTISLYEMRGETLILPFGLLRNLPDCIKDEAYFTSSFADADDVFYGGCDVPLYDYQSAAVDAVVAQKYGILQSPAGSGKTQMGIALVKRFGKRALWLTHTLDLLNQSKARAELYVDKKTIGTITEGKVNVGSGITFATIQTMCKLDLPQYKDLWDVIIVDECHRCAGTPTAMTQFYKVLNNLSARHKIGLSATVHRADGMIAATYALLGQVVYTVPDEAVGDKIMKVGILPVGTGVEISRACLNTDGTLNYTKLITYLTENLAREEVIVNTIKLNEGKSCLILSDRLDHLEHLMKWLPSHMRKDAVMVSGKMTTKKGKAEREKAIEDMRTGKKKYLFATYTLAKEGLDIPRLERLFLTTPQKDYAVITQSIGRIARTFEGKAEPIAYDFVDNIAYLVKSYKKRCTTYRKNGCYFVEEGGASD</sequence>
<dbReference type="InterPro" id="IPR050615">
    <property type="entry name" value="ATP-dep_DNA_Helicase"/>
</dbReference>
<dbReference type="GO" id="GO:0004386">
    <property type="term" value="F:helicase activity"/>
    <property type="evidence" value="ECO:0007669"/>
    <property type="project" value="UniProtKB-KW"/>
</dbReference>
<dbReference type="Pfam" id="PF04851">
    <property type="entry name" value="ResIII"/>
    <property type="match status" value="1"/>
</dbReference>
<dbReference type="InterPro" id="IPR001650">
    <property type="entry name" value="Helicase_C-like"/>
</dbReference>
<reference evidence="6 7" key="1">
    <citation type="submission" date="2020-03" db="EMBL/GenBank/DDBJ databases">
        <title>Genome Sequence of industrial isolate, B5A.</title>
        <authorList>
            <person name="Sharma S."/>
            <person name="Patil P.B."/>
            <person name="Korpole S."/>
        </authorList>
    </citation>
    <scope>NUCLEOTIDE SEQUENCE [LARGE SCALE GENOMIC DNA]</scope>
    <source>
        <strain evidence="6 7">PI-S10-B5A</strain>
    </source>
</reference>
<evidence type="ECO:0000259" key="5">
    <source>
        <dbReference type="PROSITE" id="PS51192"/>
    </source>
</evidence>
<protein>
    <submittedName>
        <fullName evidence="6">DEAD/DEAH box helicase family protein</fullName>
    </submittedName>
</protein>
<keyword evidence="1" id="KW-0547">Nucleotide-binding</keyword>
<evidence type="ECO:0000256" key="2">
    <source>
        <dbReference type="ARBA" id="ARBA00022801"/>
    </source>
</evidence>
<keyword evidence="4" id="KW-0067">ATP-binding</keyword>
<dbReference type="Gene3D" id="3.40.50.300">
    <property type="entry name" value="P-loop containing nucleotide triphosphate hydrolases"/>
    <property type="match status" value="2"/>
</dbReference>
<dbReference type="PANTHER" id="PTHR11274">
    <property type="entry name" value="RAD25/XP-B DNA REPAIR HELICASE"/>
    <property type="match status" value="1"/>
</dbReference>
<organism evidence="6 7">
    <name type="scientific">Lacrimispora defluvii</name>
    <dbReference type="NCBI Taxonomy" id="2719233"/>
    <lineage>
        <taxon>Bacteria</taxon>
        <taxon>Bacillati</taxon>
        <taxon>Bacillota</taxon>
        <taxon>Clostridia</taxon>
        <taxon>Lachnospirales</taxon>
        <taxon>Lachnospiraceae</taxon>
        <taxon>Lacrimispora</taxon>
    </lineage>
</organism>
<evidence type="ECO:0000256" key="1">
    <source>
        <dbReference type="ARBA" id="ARBA00022741"/>
    </source>
</evidence>
<feature type="domain" description="Helicase ATP-binding" evidence="5">
    <location>
        <begin position="107"/>
        <end position="259"/>
    </location>
</feature>
<dbReference type="EMBL" id="JAAOXG010000021">
    <property type="protein sequence ID" value="NNJ30553.1"/>
    <property type="molecule type" value="Genomic_DNA"/>
</dbReference>